<accession>A0AC34GFQ5</accession>
<evidence type="ECO:0000313" key="2">
    <source>
        <dbReference type="WBParaSite" id="ES5_v2.g28458.t1"/>
    </source>
</evidence>
<protein>
    <submittedName>
        <fullName evidence="2">Uncharacterized protein</fullName>
    </submittedName>
</protein>
<dbReference type="WBParaSite" id="ES5_v2.g28458.t1">
    <property type="protein sequence ID" value="ES5_v2.g28458.t1"/>
    <property type="gene ID" value="ES5_v2.g28458"/>
</dbReference>
<sequence length="314" mass="35432">NLDNYETTLPENLDQQQQAFNDFTEQKRKLEDYNENIPEGPEGDEIREKTQWNLSRLTDILKKLGDAVGEKAAALAAFIASKRAIEEQLNTLHNDITAAESNIDNATPNNLQDRINALEAEEARINAIRSKLSDEQINRNNLDNDKQNELDELHKALDAAVERLQNAKNNLTTELASAIASEQIQADTNHYYNDLADLIRQAHQTLADPTAIPISYHDLGQRINDKIQETNKVIQDASTSGNSTIIQPLNDLIPQAQNAENDLAARYNLWLEFVNERDNANDQVDQARNAINDFEANTDLRPLNVAEEQLEKLK</sequence>
<name>A0AC34GFQ5_9BILA</name>
<dbReference type="Proteomes" id="UP000887579">
    <property type="component" value="Unplaced"/>
</dbReference>
<evidence type="ECO:0000313" key="1">
    <source>
        <dbReference type="Proteomes" id="UP000887579"/>
    </source>
</evidence>
<reference evidence="2" key="1">
    <citation type="submission" date="2022-11" db="UniProtKB">
        <authorList>
            <consortium name="WormBaseParasite"/>
        </authorList>
    </citation>
    <scope>IDENTIFICATION</scope>
</reference>
<organism evidence="1 2">
    <name type="scientific">Panagrolaimus sp. ES5</name>
    <dbReference type="NCBI Taxonomy" id="591445"/>
    <lineage>
        <taxon>Eukaryota</taxon>
        <taxon>Metazoa</taxon>
        <taxon>Ecdysozoa</taxon>
        <taxon>Nematoda</taxon>
        <taxon>Chromadorea</taxon>
        <taxon>Rhabditida</taxon>
        <taxon>Tylenchina</taxon>
        <taxon>Panagrolaimomorpha</taxon>
        <taxon>Panagrolaimoidea</taxon>
        <taxon>Panagrolaimidae</taxon>
        <taxon>Panagrolaimus</taxon>
    </lineage>
</organism>
<proteinExistence type="predicted"/>